<dbReference type="PANTHER" id="PTHR46874:SF1">
    <property type="entry name" value="TUMOR NECROSIS FACTOR RECEPTOR SUPERFAMILY MEMBER 6"/>
    <property type="match status" value="1"/>
</dbReference>
<dbReference type="PRINTS" id="PR01680">
    <property type="entry name" value="TNFACTORR6"/>
</dbReference>
<keyword evidence="1" id="KW-1015">Disulfide bond</keyword>
<dbReference type="SUPFAM" id="SSF57586">
    <property type="entry name" value="TNF receptor-like"/>
    <property type="match status" value="2"/>
</dbReference>
<comment type="caution">
    <text evidence="1">Lacks conserved residue(s) required for the propagation of feature annotation.</text>
</comment>
<feature type="domain" description="TNFR-Cys" evidence="2">
    <location>
        <begin position="211"/>
        <end position="254"/>
    </location>
</feature>
<keyword evidence="4" id="KW-1185">Reference proteome</keyword>
<accession>A0ABN9LHT9</accession>
<reference evidence="3" key="1">
    <citation type="submission" date="2023-07" db="EMBL/GenBank/DDBJ databases">
        <authorList>
            <person name="Stuckert A."/>
        </authorList>
    </citation>
    <scope>NUCLEOTIDE SEQUENCE</scope>
</reference>
<sequence length="445" mass="50301">FFKVATFCFDDCFAHSWHSLNELQEVVTGNSLRTIVKEFPEMLSTCWPFCLHSAVQLTPNHLEWVQSAINAARTAALTDSSEVSFRSQRSWEALILNFVVFAENKDHNTTDKGIKKKVGNSILLKLWKREILCPDGEYRAVNHCCKRCNAGTYAKSDCEQEHGDPTCNNCIEGSTYMNTKNGEHSCRKCTPCDSVLEELSACTVTRNFVCKCKEDFFCTENKTAESDGCNHCQHCTKCEHGYAERCSSIKDAVCNLPSRAYYALIALVPVVILIVVTFASHNCSLSVLADLLGKERSVYQFFPIELYQWKKQFPIVSVQKQALMGGKLDNWTETQFPKRNKTLRNNLTVWWKNIQPHCQFQDKNLPELGVAYLTIGMTGSIMKELYKCFWNKAGSVKQQSQIPAAAGRSHVSGTKENEYSLVFTPMEVESNEYSFPVAAPLHAPH</sequence>
<protein>
    <recommendedName>
        <fullName evidence="2">TNFR-Cys domain-containing protein</fullName>
    </recommendedName>
</protein>
<name>A0ABN9LHT9_9NEOB</name>
<evidence type="ECO:0000313" key="4">
    <source>
        <dbReference type="Proteomes" id="UP001176940"/>
    </source>
</evidence>
<feature type="disulfide bond" evidence="1">
    <location>
        <begin position="192"/>
        <end position="210"/>
    </location>
</feature>
<feature type="non-terminal residue" evidence="3">
    <location>
        <position position="1"/>
    </location>
</feature>
<dbReference type="Gene3D" id="2.10.50.10">
    <property type="entry name" value="Tumor Necrosis Factor Receptor, subunit A, domain 2"/>
    <property type="match status" value="2"/>
</dbReference>
<dbReference type="PROSITE" id="PS00652">
    <property type="entry name" value="TNFR_NGFR_1"/>
    <property type="match status" value="1"/>
</dbReference>
<feature type="disulfide bond" evidence="1">
    <location>
        <begin position="145"/>
        <end position="158"/>
    </location>
</feature>
<evidence type="ECO:0000259" key="2">
    <source>
        <dbReference type="PROSITE" id="PS50050"/>
    </source>
</evidence>
<dbReference type="InterPro" id="IPR001368">
    <property type="entry name" value="TNFR/NGFR_Cys_rich_reg"/>
</dbReference>
<dbReference type="Proteomes" id="UP001176940">
    <property type="component" value="Unassembled WGS sequence"/>
</dbReference>
<feature type="domain" description="TNFR-Cys" evidence="2">
    <location>
        <begin position="132"/>
        <end position="167"/>
    </location>
</feature>
<evidence type="ECO:0000256" key="1">
    <source>
        <dbReference type="PROSITE-ProRule" id="PRU00206"/>
    </source>
</evidence>
<dbReference type="Pfam" id="PF00020">
    <property type="entry name" value="TNFR_c6"/>
    <property type="match status" value="1"/>
</dbReference>
<feature type="domain" description="TNFR-Cys" evidence="2">
    <location>
        <begin position="169"/>
        <end position="210"/>
    </location>
</feature>
<dbReference type="PROSITE" id="PS50050">
    <property type="entry name" value="TNFR_NGFR_2"/>
    <property type="match status" value="3"/>
</dbReference>
<dbReference type="EMBL" id="CAUEEQ010016713">
    <property type="protein sequence ID" value="CAJ0940276.1"/>
    <property type="molecule type" value="Genomic_DNA"/>
</dbReference>
<feature type="repeat" description="TNFR-Cys" evidence="1">
    <location>
        <begin position="132"/>
        <end position="167"/>
    </location>
</feature>
<dbReference type="PANTHER" id="PTHR46874">
    <property type="entry name" value="TUMOR NECROSIS FACTOR RECEPTOR SUPERFAMILY MEMBER 6"/>
    <property type="match status" value="1"/>
</dbReference>
<feature type="non-terminal residue" evidence="3">
    <location>
        <position position="445"/>
    </location>
</feature>
<dbReference type="InterPro" id="IPR008063">
    <property type="entry name" value="Fas_rcpt"/>
</dbReference>
<organism evidence="3 4">
    <name type="scientific">Ranitomeya imitator</name>
    <name type="common">mimic poison frog</name>
    <dbReference type="NCBI Taxonomy" id="111125"/>
    <lineage>
        <taxon>Eukaryota</taxon>
        <taxon>Metazoa</taxon>
        <taxon>Chordata</taxon>
        <taxon>Craniata</taxon>
        <taxon>Vertebrata</taxon>
        <taxon>Euteleostomi</taxon>
        <taxon>Amphibia</taxon>
        <taxon>Batrachia</taxon>
        <taxon>Anura</taxon>
        <taxon>Neobatrachia</taxon>
        <taxon>Hyloidea</taxon>
        <taxon>Dendrobatidae</taxon>
        <taxon>Dendrobatinae</taxon>
        <taxon>Ranitomeya</taxon>
    </lineage>
</organism>
<gene>
    <name evidence="3" type="ORF">RIMI_LOCUS8438805</name>
</gene>
<dbReference type="SMART" id="SM00208">
    <property type="entry name" value="TNFR"/>
    <property type="match status" value="3"/>
</dbReference>
<evidence type="ECO:0000313" key="3">
    <source>
        <dbReference type="EMBL" id="CAJ0940276.1"/>
    </source>
</evidence>
<feature type="repeat" description="TNFR-Cys" evidence="1">
    <location>
        <begin position="211"/>
        <end position="254"/>
    </location>
</feature>
<comment type="caution">
    <text evidence="3">The sequence shown here is derived from an EMBL/GenBank/DDBJ whole genome shotgun (WGS) entry which is preliminary data.</text>
</comment>
<feature type="repeat" description="TNFR-Cys" evidence="1">
    <location>
        <begin position="169"/>
        <end position="210"/>
    </location>
</feature>
<proteinExistence type="predicted"/>
<feature type="disulfide bond" evidence="1">
    <location>
        <begin position="189"/>
        <end position="202"/>
    </location>
</feature>